<reference evidence="6" key="1">
    <citation type="journal article" date="2013" name="Stand. Genomic Sci.">
        <title>Genome sequence of the Litoreibacter arenae type strain (DSM 19593(T)), a member of the Roseobacter clade isolated from sea sand.</title>
        <authorList>
            <person name="Riedel T."/>
            <person name="Fiebig A."/>
            <person name="Petersen J."/>
            <person name="Gronow S."/>
            <person name="Kyrpides N.C."/>
            <person name="Goker M."/>
            <person name="Klenk H.P."/>
        </authorList>
    </citation>
    <scope>NUCLEOTIDE SEQUENCE [LARGE SCALE GENOMIC DNA]</scope>
    <source>
        <strain evidence="6">DSM 19593</strain>
    </source>
</reference>
<dbReference type="Pfam" id="PF01420">
    <property type="entry name" value="Methylase_S"/>
    <property type="match status" value="2"/>
</dbReference>
<dbReference type="GO" id="GO:0009035">
    <property type="term" value="F:type I site-specific deoxyribonuclease activity"/>
    <property type="evidence" value="ECO:0007669"/>
    <property type="project" value="UniProtKB-EC"/>
</dbReference>
<dbReference type="PANTHER" id="PTHR30408">
    <property type="entry name" value="TYPE-1 RESTRICTION ENZYME ECOKI SPECIFICITY PROTEIN"/>
    <property type="match status" value="1"/>
</dbReference>
<evidence type="ECO:0000313" key="6">
    <source>
        <dbReference type="Proteomes" id="UP000015351"/>
    </source>
</evidence>
<feature type="domain" description="Type I restriction modification DNA specificity" evidence="4">
    <location>
        <begin position="218"/>
        <end position="387"/>
    </location>
</feature>
<name>S9QKE9_9RHOB</name>
<dbReference type="EMBL" id="AONI01000009">
    <property type="protein sequence ID" value="EPX80257.1"/>
    <property type="molecule type" value="Genomic_DNA"/>
</dbReference>
<dbReference type="CDD" id="cd17249">
    <property type="entry name" value="RMtype1_S_EcoR124I-TRD2-CR2_like"/>
    <property type="match status" value="1"/>
</dbReference>
<dbReference type="Gene3D" id="3.90.220.20">
    <property type="entry name" value="DNA methylase specificity domains"/>
    <property type="match status" value="2"/>
</dbReference>
<keyword evidence="3" id="KW-0238">DNA-binding</keyword>
<proteinExistence type="inferred from homology"/>
<dbReference type="InterPro" id="IPR052021">
    <property type="entry name" value="Type-I_RS_S_subunit"/>
</dbReference>
<comment type="similarity">
    <text evidence="1">Belongs to the type-I restriction system S methylase family.</text>
</comment>
<dbReference type="HOGENOM" id="CLU_021095_0_1_5"/>
<dbReference type="REBASE" id="79336">
    <property type="entry name" value="S.Tar19593ORF1596P"/>
</dbReference>
<dbReference type="InterPro" id="IPR000055">
    <property type="entry name" value="Restrct_endonuc_typeI_TRD"/>
</dbReference>
<feature type="domain" description="Type I restriction modification DNA specificity" evidence="4">
    <location>
        <begin position="14"/>
        <end position="192"/>
    </location>
</feature>
<keyword evidence="2" id="KW-0680">Restriction system</keyword>
<protein>
    <submittedName>
        <fullName evidence="5">Type I restriction-modification system, specificity subunit S</fullName>
        <ecNumber evidence="5">3.1.21.3</ecNumber>
    </submittedName>
</protein>
<evidence type="ECO:0000256" key="3">
    <source>
        <dbReference type="ARBA" id="ARBA00023125"/>
    </source>
</evidence>
<accession>S9QKE9</accession>
<evidence type="ECO:0000313" key="5">
    <source>
        <dbReference type="EMBL" id="EPX80257.1"/>
    </source>
</evidence>
<dbReference type="InterPro" id="IPR044946">
    <property type="entry name" value="Restrct_endonuc_typeI_TRD_sf"/>
</dbReference>
<dbReference type="EC" id="3.1.21.3" evidence="5"/>
<evidence type="ECO:0000259" key="4">
    <source>
        <dbReference type="Pfam" id="PF01420"/>
    </source>
</evidence>
<comment type="caution">
    <text evidence="5">The sequence shown here is derived from an EMBL/GenBank/DDBJ whole genome shotgun (WGS) entry which is preliminary data.</text>
</comment>
<evidence type="ECO:0000256" key="2">
    <source>
        <dbReference type="ARBA" id="ARBA00022747"/>
    </source>
</evidence>
<dbReference type="SUPFAM" id="SSF116734">
    <property type="entry name" value="DNA methylase specificity domain"/>
    <property type="match status" value="2"/>
</dbReference>
<dbReference type="STRING" id="1123360.thalar_01597"/>
<dbReference type="Proteomes" id="UP000015351">
    <property type="component" value="Unassembled WGS sequence"/>
</dbReference>
<gene>
    <name evidence="5" type="ORF">thalar_01597</name>
</gene>
<dbReference type="AlphaFoldDB" id="S9QKE9"/>
<dbReference type="GO" id="GO:0009307">
    <property type="term" value="P:DNA restriction-modification system"/>
    <property type="evidence" value="ECO:0007669"/>
    <property type="project" value="UniProtKB-KW"/>
</dbReference>
<sequence length="404" mass="45425">MNVPALRFPEFEGEWEEAEFGEVVSFSSGGTPSKGVDAYWGGDIPWISATSMHDDRITTSERTVTDLGAEHGTRKAEKNTVLLLVRGSMLYNRIPAGICDRLVTFNQDVKALILKQNETPEFVLAYIRAKEDKLLSMVTGTGIGAGKLDTDELKSLVFCRASLPEQKKIAAFLGVVDAKIAALRARLAGLERYKRGLMQALFSQTLRFTKPDGTHFPDCEEKRLGEVFELVTTAIMPNQHSETFQYYSLPAFDAFGASIEIQGSEIESNKYEVSDNMLLVSKLNPRKPRVMKTIESELRSCCSTEFMAYAARDLDRTNLNYFFQFFRSENFVRKLKRSATGSTNSHVRVTPDETLRWKISLPHPDEQSKIAEALHAMDAKIAAVTDQLDQMQDFKKGLLQQMFV</sequence>
<dbReference type="OrthoDB" id="512700at2"/>
<keyword evidence="5" id="KW-0378">Hydrolase</keyword>
<dbReference type="Gene3D" id="1.10.287.1120">
    <property type="entry name" value="Bipartite methylase S protein"/>
    <property type="match status" value="1"/>
</dbReference>
<dbReference type="RefSeq" id="WP_021100163.1">
    <property type="nucleotide sequence ID" value="NZ_KE557306.1"/>
</dbReference>
<dbReference type="PATRIC" id="fig|1123360.3.peg.1583"/>
<evidence type="ECO:0000256" key="1">
    <source>
        <dbReference type="ARBA" id="ARBA00010923"/>
    </source>
</evidence>
<keyword evidence="6" id="KW-1185">Reference proteome</keyword>
<organism evidence="5 6">
    <name type="scientific">Litoreibacter arenae DSM 19593</name>
    <dbReference type="NCBI Taxonomy" id="1123360"/>
    <lineage>
        <taxon>Bacteria</taxon>
        <taxon>Pseudomonadati</taxon>
        <taxon>Pseudomonadota</taxon>
        <taxon>Alphaproteobacteria</taxon>
        <taxon>Rhodobacterales</taxon>
        <taxon>Roseobacteraceae</taxon>
        <taxon>Litoreibacter</taxon>
    </lineage>
</organism>
<dbReference type="PANTHER" id="PTHR30408:SF12">
    <property type="entry name" value="TYPE I RESTRICTION ENZYME MJAVIII SPECIFICITY SUBUNIT"/>
    <property type="match status" value="1"/>
</dbReference>
<dbReference type="eggNOG" id="COG0732">
    <property type="taxonomic scope" value="Bacteria"/>
</dbReference>
<dbReference type="GO" id="GO:0003677">
    <property type="term" value="F:DNA binding"/>
    <property type="evidence" value="ECO:0007669"/>
    <property type="project" value="UniProtKB-KW"/>
</dbReference>